<comment type="caution">
    <text evidence="3">The sequence shown here is derived from an EMBL/GenBank/DDBJ whole genome shotgun (WGS) entry which is preliminary data.</text>
</comment>
<proteinExistence type="predicted"/>
<dbReference type="PANTHER" id="PTHR45266">
    <property type="entry name" value="OXALOACETATE DECARBOXYLASE ALPHA CHAIN"/>
    <property type="match status" value="1"/>
</dbReference>
<gene>
    <name evidence="3" type="ORF">H8E29_02770</name>
</gene>
<dbReference type="Pfam" id="PF00364">
    <property type="entry name" value="Biotin_lipoyl"/>
    <property type="match status" value="1"/>
</dbReference>
<evidence type="ECO:0000313" key="3">
    <source>
        <dbReference type="EMBL" id="MBC8334163.1"/>
    </source>
</evidence>
<reference evidence="3 4" key="1">
    <citation type="submission" date="2020-08" db="EMBL/GenBank/DDBJ databases">
        <title>Bridging the membrane lipid divide: bacteria of the FCB group superphylum have the potential to synthesize archaeal ether lipids.</title>
        <authorList>
            <person name="Villanueva L."/>
            <person name="Von Meijenfeldt F.A.B."/>
            <person name="Westbye A.B."/>
            <person name="Yadav S."/>
            <person name="Hopmans E.C."/>
            <person name="Dutilh B.E."/>
            <person name="Sinninghe Damste J.S."/>
        </authorList>
    </citation>
    <scope>NUCLEOTIDE SEQUENCE [LARGE SCALE GENOMIC DNA]</scope>
    <source>
        <strain evidence="3">NIOZ-UU36</strain>
    </source>
</reference>
<sequence length="164" mass="18115">MKSFFENKGKNYALEITPLSEGYQVQFREKIVEVQLEYVADGQLTFILDGRKIDAYVSADGKRRWVSFGGQTWMLEKSSGAARESASGASSGRLLAPMPGQIRAVNVSEGEMVTKGQTLIVLEAMKMEIRIQAPRDGVVAKLAVEEGQTVEREELLVEVGEIDE</sequence>
<dbReference type="InterPro" id="IPR050709">
    <property type="entry name" value="Biotin_Carboxyl_Carrier/Decarb"/>
</dbReference>
<organism evidence="3 4">
    <name type="scientific">Candidatus Desulfolinea nitratireducens</name>
    <dbReference type="NCBI Taxonomy" id="2841698"/>
    <lineage>
        <taxon>Bacteria</taxon>
        <taxon>Bacillati</taxon>
        <taxon>Chloroflexota</taxon>
        <taxon>Anaerolineae</taxon>
        <taxon>Anaerolineales</taxon>
        <taxon>Anaerolineales incertae sedis</taxon>
        <taxon>Candidatus Desulfolinea</taxon>
    </lineage>
</organism>
<dbReference type="PROSITE" id="PS50968">
    <property type="entry name" value="BIOTINYL_LIPOYL"/>
    <property type="match status" value="1"/>
</dbReference>
<dbReference type="InterPro" id="IPR001882">
    <property type="entry name" value="Biotin_BS"/>
</dbReference>
<accession>A0A8J6NF10</accession>
<name>A0A8J6NF10_9CHLR</name>
<dbReference type="CDD" id="cd06850">
    <property type="entry name" value="biotinyl_domain"/>
    <property type="match status" value="1"/>
</dbReference>
<evidence type="ECO:0000256" key="1">
    <source>
        <dbReference type="ARBA" id="ARBA00023267"/>
    </source>
</evidence>
<dbReference type="FunFam" id="2.40.50.100:FF:000003">
    <property type="entry name" value="Acetyl-CoA carboxylase biotin carboxyl carrier protein"/>
    <property type="match status" value="1"/>
</dbReference>
<dbReference type="InterPro" id="IPR011053">
    <property type="entry name" value="Single_hybrid_motif"/>
</dbReference>
<dbReference type="AlphaFoldDB" id="A0A8J6NF10"/>
<evidence type="ECO:0000313" key="4">
    <source>
        <dbReference type="Proteomes" id="UP000614469"/>
    </source>
</evidence>
<dbReference type="Gene3D" id="2.40.50.100">
    <property type="match status" value="1"/>
</dbReference>
<feature type="domain" description="Lipoyl-binding" evidence="2">
    <location>
        <begin position="81"/>
        <end position="160"/>
    </location>
</feature>
<protein>
    <submittedName>
        <fullName evidence="3">Biotin/lipoyl-binding protein</fullName>
    </submittedName>
</protein>
<dbReference type="PANTHER" id="PTHR45266:SF3">
    <property type="entry name" value="OXALOACETATE DECARBOXYLASE ALPHA CHAIN"/>
    <property type="match status" value="1"/>
</dbReference>
<dbReference type="Proteomes" id="UP000614469">
    <property type="component" value="Unassembled WGS sequence"/>
</dbReference>
<evidence type="ECO:0000259" key="2">
    <source>
        <dbReference type="PROSITE" id="PS50968"/>
    </source>
</evidence>
<dbReference type="PROSITE" id="PS00188">
    <property type="entry name" value="BIOTIN"/>
    <property type="match status" value="1"/>
</dbReference>
<dbReference type="EMBL" id="JACNJN010000051">
    <property type="protein sequence ID" value="MBC8334163.1"/>
    <property type="molecule type" value="Genomic_DNA"/>
</dbReference>
<dbReference type="SUPFAM" id="SSF51230">
    <property type="entry name" value="Single hybrid motif"/>
    <property type="match status" value="1"/>
</dbReference>
<keyword evidence="1" id="KW-0092">Biotin</keyword>
<dbReference type="InterPro" id="IPR000089">
    <property type="entry name" value="Biotin_lipoyl"/>
</dbReference>